<organism evidence="9 10">
    <name type="scientific">Rhodoplanes azumiensis</name>
    <dbReference type="NCBI Taxonomy" id="1897628"/>
    <lineage>
        <taxon>Bacteria</taxon>
        <taxon>Pseudomonadati</taxon>
        <taxon>Pseudomonadota</taxon>
        <taxon>Alphaproteobacteria</taxon>
        <taxon>Hyphomicrobiales</taxon>
        <taxon>Nitrobacteraceae</taxon>
        <taxon>Rhodoplanes</taxon>
    </lineage>
</organism>
<dbReference type="EMBL" id="JBHUIW010000003">
    <property type="protein sequence ID" value="MFD2181262.1"/>
    <property type="molecule type" value="Genomic_DNA"/>
</dbReference>
<feature type="binding site" evidence="7">
    <location>
        <position position="133"/>
    </location>
    <ligand>
        <name>Zn(2+)</name>
        <dbReference type="ChEBI" id="CHEBI:29105"/>
        <label>1</label>
    </ligand>
</feature>
<feature type="domain" description="Metallo-beta-lactamase" evidence="8">
    <location>
        <begin position="13"/>
        <end position="171"/>
    </location>
</feature>
<accession>A0ABW5AGR3</accession>
<dbReference type="PANTHER" id="PTHR43705">
    <property type="entry name" value="HYDROXYACYLGLUTATHIONE HYDROLASE"/>
    <property type="match status" value="1"/>
</dbReference>
<name>A0ABW5AGR3_9BRAD</name>
<feature type="binding site" evidence="7">
    <location>
        <position position="58"/>
    </location>
    <ligand>
        <name>Zn(2+)</name>
        <dbReference type="ChEBI" id="CHEBI:29105"/>
        <label>1</label>
    </ligand>
</feature>
<evidence type="ECO:0000256" key="6">
    <source>
        <dbReference type="ARBA" id="ARBA00022833"/>
    </source>
</evidence>
<dbReference type="PANTHER" id="PTHR43705:SF1">
    <property type="entry name" value="HYDROXYACYLGLUTATHIONE HYDROLASE GLOB"/>
    <property type="match status" value="1"/>
</dbReference>
<feature type="binding site" evidence="7">
    <location>
        <position position="60"/>
    </location>
    <ligand>
        <name>Zn(2+)</name>
        <dbReference type="ChEBI" id="CHEBI:29105"/>
        <label>2</label>
    </ligand>
</feature>
<dbReference type="InterPro" id="IPR001018">
    <property type="entry name" value="Beta-lactamase_class-B_CS"/>
</dbReference>
<dbReference type="PROSITE" id="PS00743">
    <property type="entry name" value="BETA_LACTAMASE_B_1"/>
    <property type="match status" value="1"/>
</dbReference>
<evidence type="ECO:0000256" key="4">
    <source>
        <dbReference type="ARBA" id="ARBA00022723"/>
    </source>
</evidence>
<dbReference type="PIRSF" id="PIRSF005457">
    <property type="entry name" value="Glx"/>
    <property type="match status" value="1"/>
</dbReference>
<dbReference type="SMART" id="SM00849">
    <property type="entry name" value="Lactamase_B"/>
    <property type="match status" value="1"/>
</dbReference>
<keyword evidence="4 7" id="KW-0479">Metal-binding</keyword>
<feature type="binding site" evidence="7">
    <location>
        <position position="133"/>
    </location>
    <ligand>
        <name>Zn(2+)</name>
        <dbReference type="ChEBI" id="CHEBI:29105"/>
        <label>2</label>
    </ligand>
</feature>
<dbReference type="CDD" id="cd07723">
    <property type="entry name" value="hydroxyacylglutathione_hydrolase_MBL-fold"/>
    <property type="match status" value="1"/>
</dbReference>
<dbReference type="HAMAP" id="MF_01374">
    <property type="entry name" value="Glyoxalase_2"/>
    <property type="match status" value="1"/>
</dbReference>
<feature type="binding site" evidence="7">
    <location>
        <position position="114"/>
    </location>
    <ligand>
        <name>Zn(2+)</name>
        <dbReference type="ChEBI" id="CHEBI:29105"/>
        <label>1</label>
    </ligand>
</feature>
<dbReference type="Pfam" id="PF16123">
    <property type="entry name" value="HAGH_C"/>
    <property type="match status" value="1"/>
</dbReference>
<dbReference type="InterPro" id="IPR032282">
    <property type="entry name" value="HAGH_C"/>
</dbReference>
<keyword evidence="5 7" id="KW-0378">Hydrolase</keyword>
<dbReference type="Proteomes" id="UP001597314">
    <property type="component" value="Unassembled WGS sequence"/>
</dbReference>
<evidence type="ECO:0000313" key="10">
    <source>
        <dbReference type="Proteomes" id="UP001597314"/>
    </source>
</evidence>
<sequence>MAAQTHLFKCLSDNFGVLIHDPATGATASIDAPEAWAVDAALKETGWTLTDILVTHHHGDHTGGVAELKERHGCKVTAPRHEKQPIPAVDTTVAEGDTVKVGDLTARVLDTPGHTAGHIAYVFDADKVAFVGDTLFSIGCGRVIEGTPEQMWASLLKLRALPDDTAIYCGHEYTLANIKFAQTIEPDNAALAARAAEAQKQIAAGRPTIPVTLGAEKQANPFLRADVPAVAAAVKLAGKPAAQVFAEVRERKNRF</sequence>
<dbReference type="InterPro" id="IPR001279">
    <property type="entry name" value="Metallo-B-lactamas"/>
</dbReference>
<dbReference type="EC" id="3.1.2.6" evidence="7"/>
<dbReference type="InterPro" id="IPR017782">
    <property type="entry name" value="Hydroxyacylglutathione_Hdrlase"/>
</dbReference>
<dbReference type="InterPro" id="IPR035680">
    <property type="entry name" value="Clx_II_MBL"/>
</dbReference>
<evidence type="ECO:0000313" key="9">
    <source>
        <dbReference type="EMBL" id="MFD2181262.1"/>
    </source>
</evidence>
<comment type="pathway">
    <text evidence="2 7">Secondary metabolite metabolism; methylglyoxal degradation; (R)-lactate from methylglyoxal: step 2/2.</text>
</comment>
<feature type="binding site" evidence="7">
    <location>
        <position position="56"/>
    </location>
    <ligand>
        <name>Zn(2+)</name>
        <dbReference type="ChEBI" id="CHEBI:29105"/>
        <label>1</label>
    </ligand>
</feature>
<dbReference type="Gene3D" id="3.60.15.10">
    <property type="entry name" value="Ribonuclease Z/Hydroxyacylglutathione hydrolase-like"/>
    <property type="match status" value="1"/>
</dbReference>
<dbReference type="SUPFAM" id="SSF56281">
    <property type="entry name" value="Metallo-hydrolase/oxidoreductase"/>
    <property type="match status" value="1"/>
</dbReference>
<evidence type="ECO:0000256" key="2">
    <source>
        <dbReference type="ARBA" id="ARBA00004963"/>
    </source>
</evidence>
<protein>
    <recommendedName>
        <fullName evidence="7">Hydroxyacylglutathione hydrolase</fullName>
        <ecNumber evidence="7">3.1.2.6</ecNumber>
    </recommendedName>
    <alternativeName>
        <fullName evidence="7">Glyoxalase II</fullName>
        <shortName evidence="7">Glx II</shortName>
    </alternativeName>
</protein>
<comment type="cofactor">
    <cofactor evidence="7">
        <name>Zn(2+)</name>
        <dbReference type="ChEBI" id="CHEBI:29105"/>
    </cofactor>
    <text evidence="7">Binds 2 Zn(2+) ions per subunit.</text>
</comment>
<dbReference type="InterPro" id="IPR036866">
    <property type="entry name" value="RibonucZ/Hydroxyglut_hydro"/>
</dbReference>
<feature type="binding site" evidence="7">
    <location>
        <position position="61"/>
    </location>
    <ligand>
        <name>Zn(2+)</name>
        <dbReference type="ChEBI" id="CHEBI:29105"/>
        <label>2</label>
    </ligand>
</feature>
<reference evidence="10" key="1">
    <citation type="journal article" date="2019" name="Int. J. Syst. Evol. Microbiol.">
        <title>The Global Catalogue of Microorganisms (GCM) 10K type strain sequencing project: providing services to taxonomists for standard genome sequencing and annotation.</title>
        <authorList>
            <consortium name="The Broad Institute Genomics Platform"/>
            <consortium name="The Broad Institute Genome Sequencing Center for Infectious Disease"/>
            <person name="Wu L."/>
            <person name="Ma J."/>
        </authorList>
    </citation>
    <scope>NUCLEOTIDE SEQUENCE [LARGE SCALE GENOMIC DNA]</scope>
    <source>
        <strain evidence="10">CGMCC 1.6774</strain>
    </source>
</reference>
<dbReference type="Pfam" id="PF00753">
    <property type="entry name" value="Lactamase_B"/>
    <property type="match status" value="1"/>
</dbReference>
<dbReference type="NCBIfam" id="TIGR03413">
    <property type="entry name" value="GSH_gloB"/>
    <property type="match status" value="1"/>
</dbReference>
<dbReference type="RefSeq" id="WP_378476455.1">
    <property type="nucleotide sequence ID" value="NZ_JBHUIW010000003.1"/>
</dbReference>
<evidence type="ECO:0000256" key="7">
    <source>
        <dbReference type="HAMAP-Rule" id="MF_01374"/>
    </source>
</evidence>
<comment type="function">
    <text evidence="7">Thiolesterase that catalyzes the hydrolysis of S-D-lactoyl-glutathione to form glutathione and D-lactic acid.</text>
</comment>
<gene>
    <name evidence="7 9" type="primary">gloB</name>
    <name evidence="9" type="ORF">ACFSOX_03785</name>
</gene>
<comment type="subunit">
    <text evidence="7">Monomer.</text>
</comment>
<feature type="binding site" evidence="7">
    <location>
        <position position="171"/>
    </location>
    <ligand>
        <name>Zn(2+)</name>
        <dbReference type="ChEBI" id="CHEBI:29105"/>
        <label>2</label>
    </ligand>
</feature>
<dbReference type="GO" id="GO:0004416">
    <property type="term" value="F:hydroxyacylglutathione hydrolase activity"/>
    <property type="evidence" value="ECO:0007669"/>
    <property type="project" value="UniProtKB-EC"/>
</dbReference>
<keyword evidence="10" id="KW-1185">Reference proteome</keyword>
<comment type="caution">
    <text evidence="9">The sequence shown here is derived from an EMBL/GenBank/DDBJ whole genome shotgun (WGS) entry which is preliminary data.</text>
</comment>
<comment type="catalytic activity">
    <reaction evidence="1 7">
        <text>an S-(2-hydroxyacyl)glutathione + H2O = a 2-hydroxy carboxylate + glutathione + H(+)</text>
        <dbReference type="Rhea" id="RHEA:21864"/>
        <dbReference type="ChEBI" id="CHEBI:15377"/>
        <dbReference type="ChEBI" id="CHEBI:15378"/>
        <dbReference type="ChEBI" id="CHEBI:57925"/>
        <dbReference type="ChEBI" id="CHEBI:58896"/>
        <dbReference type="ChEBI" id="CHEBI:71261"/>
        <dbReference type="EC" id="3.1.2.6"/>
    </reaction>
</comment>
<proteinExistence type="inferred from homology"/>
<evidence type="ECO:0000259" key="8">
    <source>
        <dbReference type="SMART" id="SM00849"/>
    </source>
</evidence>
<dbReference type="InterPro" id="IPR050110">
    <property type="entry name" value="Glyoxalase_II_hydrolase"/>
</dbReference>
<comment type="similarity">
    <text evidence="3 7">Belongs to the metallo-beta-lactamase superfamily. Glyoxalase II family.</text>
</comment>
<evidence type="ECO:0000256" key="3">
    <source>
        <dbReference type="ARBA" id="ARBA00006759"/>
    </source>
</evidence>
<evidence type="ECO:0000256" key="1">
    <source>
        <dbReference type="ARBA" id="ARBA00001623"/>
    </source>
</evidence>
<evidence type="ECO:0000256" key="5">
    <source>
        <dbReference type="ARBA" id="ARBA00022801"/>
    </source>
</evidence>
<keyword evidence="6 7" id="KW-0862">Zinc</keyword>